<comment type="caution">
    <text evidence="1">The sequence shown here is derived from an EMBL/GenBank/DDBJ whole genome shotgun (WGS) entry which is preliminary data.</text>
</comment>
<accession>A0A9W6SL36</accession>
<reference evidence="1" key="1">
    <citation type="submission" date="2023-03" db="EMBL/GenBank/DDBJ databases">
        <title>Actinorhabdospora filicis NBRC 111898.</title>
        <authorList>
            <person name="Ichikawa N."/>
            <person name="Sato H."/>
            <person name="Tonouchi N."/>
        </authorList>
    </citation>
    <scope>NUCLEOTIDE SEQUENCE</scope>
    <source>
        <strain evidence="1">NBRC 111898</strain>
    </source>
</reference>
<dbReference type="EMBL" id="BSTX01000002">
    <property type="protein sequence ID" value="GLZ78228.1"/>
    <property type="molecule type" value="Genomic_DNA"/>
</dbReference>
<dbReference type="AlphaFoldDB" id="A0A9W6SL36"/>
<protein>
    <submittedName>
        <fullName evidence="1">Uncharacterized protein</fullName>
    </submittedName>
</protein>
<name>A0A9W6SL36_9ACTN</name>
<proteinExistence type="predicted"/>
<sequence length="64" mass="6393">MPPPVISQELLPSQRRVTSVPRGVAGDAAALAAGTVAATVAVAAPASSLRLLRCVSVMPGTEAR</sequence>
<organism evidence="1 2">
    <name type="scientific">Actinorhabdospora filicis</name>
    <dbReference type="NCBI Taxonomy" id="1785913"/>
    <lineage>
        <taxon>Bacteria</taxon>
        <taxon>Bacillati</taxon>
        <taxon>Actinomycetota</taxon>
        <taxon>Actinomycetes</taxon>
        <taxon>Micromonosporales</taxon>
        <taxon>Micromonosporaceae</taxon>
        <taxon>Actinorhabdospora</taxon>
    </lineage>
</organism>
<dbReference type="Proteomes" id="UP001165079">
    <property type="component" value="Unassembled WGS sequence"/>
</dbReference>
<keyword evidence="2" id="KW-1185">Reference proteome</keyword>
<gene>
    <name evidence="1" type="ORF">Afil01_30350</name>
</gene>
<evidence type="ECO:0000313" key="1">
    <source>
        <dbReference type="EMBL" id="GLZ78228.1"/>
    </source>
</evidence>
<evidence type="ECO:0000313" key="2">
    <source>
        <dbReference type="Proteomes" id="UP001165079"/>
    </source>
</evidence>